<gene>
    <name evidence="2" type="ORF">Pla108_15490</name>
</gene>
<dbReference type="EMBL" id="SJPR01000001">
    <property type="protein sequence ID" value="TWU00597.1"/>
    <property type="molecule type" value="Genomic_DNA"/>
</dbReference>
<proteinExistence type="predicted"/>
<reference evidence="2 3" key="1">
    <citation type="submission" date="2019-02" db="EMBL/GenBank/DDBJ databases">
        <title>Deep-cultivation of Planctomycetes and their phenomic and genomic characterization uncovers novel biology.</title>
        <authorList>
            <person name="Wiegand S."/>
            <person name="Jogler M."/>
            <person name="Boedeker C."/>
            <person name="Pinto D."/>
            <person name="Vollmers J."/>
            <person name="Rivas-Marin E."/>
            <person name="Kohn T."/>
            <person name="Peeters S.H."/>
            <person name="Heuer A."/>
            <person name="Rast P."/>
            <person name="Oberbeckmann S."/>
            <person name="Bunk B."/>
            <person name="Jeske O."/>
            <person name="Meyerdierks A."/>
            <person name="Storesund J.E."/>
            <person name="Kallscheuer N."/>
            <person name="Luecker S."/>
            <person name="Lage O.M."/>
            <person name="Pohl T."/>
            <person name="Merkel B.J."/>
            <person name="Hornburger P."/>
            <person name="Mueller R.-W."/>
            <person name="Bruemmer F."/>
            <person name="Labrenz M."/>
            <person name="Spormann A.M."/>
            <person name="Op Den Camp H."/>
            <person name="Overmann J."/>
            <person name="Amann R."/>
            <person name="Jetten M.S.M."/>
            <person name="Mascher T."/>
            <person name="Medema M.H."/>
            <person name="Devos D.P."/>
            <person name="Kaster A.-K."/>
            <person name="Ovreas L."/>
            <person name="Rohde M."/>
            <person name="Galperin M.Y."/>
            <person name="Jogler C."/>
        </authorList>
    </citation>
    <scope>NUCLEOTIDE SEQUENCE [LARGE SCALE GENOMIC DNA]</scope>
    <source>
        <strain evidence="2 3">Pla108</strain>
    </source>
</reference>
<feature type="signal peptide" evidence="1">
    <location>
        <begin position="1"/>
        <end position="33"/>
    </location>
</feature>
<evidence type="ECO:0000256" key="1">
    <source>
        <dbReference type="SAM" id="SignalP"/>
    </source>
</evidence>
<dbReference type="NCBIfam" id="TIGR04393">
    <property type="entry name" value="rpt_T5SS_PEPC"/>
    <property type="match status" value="5"/>
</dbReference>
<protein>
    <recommendedName>
        <fullName evidence="4">Autotransporter-associated beta strand repeat protein</fullName>
    </recommendedName>
</protein>
<evidence type="ECO:0000313" key="2">
    <source>
        <dbReference type="EMBL" id="TWU00597.1"/>
    </source>
</evidence>
<sequence length="1344" mass="134908" precursor="true">MIRRRSYARILSLVGLAALPGAWLETTTSPASAADLEWTNPATTGLLVFNTPGNWTPAQTPTLDDNLLFQIDNAAAPILLNAGSLSNDFTVADFRWVFSGLTSGDLTTDNVALIDDPLATSLLDGARVDFVQDAVWNIGDGIGTTFGEPGLLRVGDTGFGVVRIDTGSEVSAEVLIVGAQNGGVGEVTVDGAGATLTATRIQNAGNHVIGDNGGTGVLNVNNGAQLLTTSTDANDIHVGRGVFDDGVNPVVRSVGTLNIDGVGSFAETEDFYVGYLGGDGRLNITGGGQVVLTDGNSSDFSLGRNVGSIGAAVIDGDGSLLSARHIDLGEQGGAATLAIRNGGRVETRSDASDTDADEVRGDMFIATDAGSQATVAVYGSGANPSTLQADLLYVGNVGLGELRVGRDLSGTFLDGGRVIATSIIVGDVDGNDADNRLVVDGPNAQVTTSGAIVVGDAGRGVWESLNGSTTTAGTSFNVGVRDGSVSTALFDGAGTTLTAANLFVGNGTGVGSTGAATFRNGATATLIGSFATNDAGGGVTLGDDDEGIGTLNIEGIGSRVETTNSTWFIGGSENENGGTGIAHITAGGVGISSGRVWMGYRAGANGTLNVTGPGSRFDANGDFILVGFQGNGFLNIEDGGVVNANSLVLGDEPGSAGSAITVDGAGSQLNLTRRLTVGDQDDTTMVVSGGAVVNVATNPGAAVDNQRLIIGRAASGNDSSLTVTGAGSTVNYFGGERISVGFQAGAVADRNELRVLDGGVVRAFRTDAANPATQGFMVLGDEANGHGELLVDGPGSLVDVRHLNIGEQTSASGVVNVRNGGVVQVADFSEVGAAGDGDNFLTVEGVGSRYETGGDLSVAAGSSTLRVDGEMRIRDGGVVETGRFGFIGRASTNVGRADIGGPGALATWNVADTFYMAGNTDVANPGGSQSSGSATLNLLENGRINVGGNFYLKDRGTISLTGGELIANDLIFLDFGGSNYTPVPTVNWGTGLIRYTTGAVKTLSNFDLDILFDGGPYELDAGKHLAIDGLLVPGAEIRIDGGELSIGSMSQANFQNFIDFDAGTLNLTNAGLVVAANGLLGAVAVIDGDETLNVTSSVIVQNGGLLNVAGGTFSMGGGVIDPGGTLVVASGAADFDADSGGSALTNNGDLVLIDAVTTGTITNNADLTLVNTVLGGSLINNAAGAVSLEIGEGGGADALDLTGSASLAGTLEVSLADAAGLSLGDEIDLILADLGVSGTFDTELLPTLGGGLSFDLLYDANRVALLVVADLDGDYNGDGVVDAADYTVWRDGGSPDSSQAGYELWAANYGATSADSPANAVPEPAAGLMLLAALALVVGRRRLL</sequence>
<accession>A0A5C6AMA0</accession>
<keyword evidence="3" id="KW-1185">Reference proteome</keyword>
<dbReference type="RefSeq" id="WP_197526334.1">
    <property type="nucleotide sequence ID" value="NZ_SJPR01000001.1"/>
</dbReference>
<organism evidence="2 3">
    <name type="scientific">Botrimarina colliarenosi</name>
    <dbReference type="NCBI Taxonomy" id="2528001"/>
    <lineage>
        <taxon>Bacteria</taxon>
        <taxon>Pseudomonadati</taxon>
        <taxon>Planctomycetota</taxon>
        <taxon>Planctomycetia</taxon>
        <taxon>Pirellulales</taxon>
        <taxon>Lacipirellulaceae</taxon>
        <taxon>Botrimarina</taxon>
    </lineage>
</organism>
<dbReference type="InterPro" id="IPR030895">
    <property type="entry name" value="T5SS_PEPC_rpt"/>
</dbReference>
<comment type="caution">
    <text evidence="2">The sequence shown here is derived from an EMBL/GenBank/DDBJ whole genome shotgun (WGS) entry which is preliminary data.</text>
</comment>
<dbReference type="Proteomes" id="UP000317421">
    <property type="component" value="Unassembled WGS sequence"/>
</dbReference>
<feature type="chain" id="PRO_5023010419" description="Autotransporter-associated beta strand repeat protein" evidence="1">
    <location>
        <begin position="34"/>
        <end position="1344"/>
    </location>
</feature>
<name>A0A5C6AMA0_9BACT</name>
<keyword evidence="1" id="KW-0732">Signal</keyword>
<evidence type="ECO:0008006" key="4">
    <source>
        <dbReference type="Google" id="ProtNLM"/>
    </source>
</evidence>
<evidence type="ECO:0000313" key="3">
    <source>
        <dbReference type="Proteomes" id="UP000317421"/>
    </source>
</evidence>